<protein>
    <recommendedName>
        <fullName evidence="2">UspA domain-containing protein</fullName>
    </recommendedName>
</protein>
<dbReference type="CDD" id="cd00293">
    <property type="entry name" value="USP-like"/>
    <property type="match status" value="2"/>
</dbReference>
<dbReference type="EMBL" id="CADCTW010000183">
    <property type="protein sequence ID" value="CAA9354422.1"/>
    <property type="molecule type" value="Genomic_DNA"/>
</dbReference>
<feature type="domain" description="UspA" evidence="2">
    <location>
        <begin position="156"/>
        <end position="285"/>
    </location>
</feature>
<dbReference type="Gene3D" id="3.40.50.620">
    <property type="entry name" value="HUPs"/>
    <property type="match status" value="2"/>
</dbReference>
<organism evidence="3">
    <name type="scientific">uncultured Gemmatimonadota bacterium</name>
    <dbReference type="NCBI Taxonomy" id="203437"/>
    <lineage>
        <taxon>Bacteria</taxon>
        <taxon>Pseudomonadati</taxon>
        <taxon>Gemmatimonadota</taxon>
        <taxon>environmental samples</taxon>
    </lineage>
</organism>
<dbReference type="PANTHER" id="PTHR46268">
    <property type="entry name" value="STRESS RESPONSE PROTEIN NHAX"/>
    <property type="match status" value="1"/>
</dbReference>
<comment type="similarity">
    <text evidence="1">Belongs to the universal stress protein A family.</text>
</comment>
<evidence type="ECO:0000256" key="1">
    <source>
        <dbReference type="ARBA" id="ARBA00008791"/>
    </source>
</evidence>
<dbReference type="InterPro" id="IPR006016">
    <property type="entry name" value="UspA"/>
</dbReference>
<reference evidence="3" key="1">
    <citation type="submission" date="2020-02" db="EMBL/GenBank/DDBJ databases">
        <authorList>
            <person name="Meier V. D."/>
        </authorList>
    </citation>
    <scope>NUCLEOTIDE SEQUENCE</scope>
    <source>
        <strain evidence="3">AVDCRST_MAG68</strain>
    </source>
</reference>
<name>A0A6J4MCP5_9BACT</name>
<evidence type="ECO:0000259" key="2">
    <source>
        <dbReference type="Pfam" id="PF00582"/>
    </source>
</evidence>
<dbReference type="PRINTS" id="PR01438">
    <property type="entry name" value="UNVRSLSTRESS"/>
</dbReference>
<feature type="domain" description="UspA" evidence="2">
    <location>
        <begin position="14"/>
        <end position="148"/>
    </location>
</feature>
<dbReference type="InterPro" id="IPR014729">
    <property type="entry name" value="Rossmann-like_a/b/a_fold"/>
</dbReference>
<dbReference type="Pfam" id="PF00582">
    <property type="entry name" value="Usp"/>
    <property type="match status" value="2"/>
</dbReference>
<dbReference type="AlphaFoldDB" id="A0A6J4MCP5"/>
<evidence type="ECO:0000313" key="3">
    <source>
        <dbReference type="EMBL" id="CAA9354422.1"/>
    </source>
</evidence>
<dbReference type="SUPFAM" id="SSF52402">
    <property type="entry name" value="Adenine nucleotide alpha hydrolases-like"/>
    <property type="match status" value="2"/>
</dbReference>
<proteinExistence type="inferred from homology"/>
<accession>A0A6J4MCP5</accession>
<sequence>MTESGESRADHGAFRSVVVATDLSEGSGALVRAAADVAARSGGTLHVVHAVDALSPAPSGAGGTFEERVATAEAAVDEQIRGAAHPTAGVERHVAISAPDRAILERAAAVGADLIVVGPHVRRAGGRLLGSTAERVLGGAGVPCLVVRAPVVIPAHHVVAAVDPRHLMDPVLESAIRWALLFGDPSVPRLSALYVTGERDAESPAELDAALRSALARFQAARRVNAATAVRGTDVVESIVLYAEAEASDLLVMSTHNRGMLGRALLGSVSAEVTRRAPCNVLLVPPAPSGALL</sequence>
<dbReference type="PANTHER" id="PTHR46268:SF6">
    <property type="entry name" value="UNIVERSAL STRESS PROTEIN UP12"/>
    <property type="match status" value="1"/>
</dbReference>
<dbReference type="InterPro" id="IPR006015">
    <property type="entry name" value="Universal_stress_UspA"/>
</dbReference>
<gene>
    <name evidence="3" type="ORF">AVDCRST_MAG68-3923</name>
</gene>